<dbReference type="Proteomes" id="UP001244011">
    <property type="component" value="Unassembled WGS sequence"/>
</dbReference>
<protein>
    <submittedName>
        <fullName evidence="1">Uncharacterized protein</fullName>
    </submittedName>
</protein>
<comment type="caution">
    <text evidence="1">The sequence shown here is derived from an EMBL/GenBank/DDBJ whole genome shotgun (WGS) entry which is preliminary data.</text>
</comment>
<gene>
    <name evidence="1" type="ORF">QBC33DRAFT_518144</name>
</gene>
<keyword evidence="2" id="KW-1185">Reference proteome</keyword>
<name>A0AAJ0BV57_9PEZI</name>
<dbReference type="GeneID" id="85309417"/>
<reference evidence="1" key="1">
    <citation type="submission" date="2023-06" db="EMBL/GenBank/DDBJ databases">
        <title>Genome-scale phylogeny and comparative genomics of the fungal order Sordariales.</title>
        <authorList>
            <consortium name="Lawrence Berkeley National Laboratory"/>
            <person name="Hensen N."/>
            <person name="Bonometti L."/>
            <person name="Westerberg I."/>
            <person name="Brannstrom I.O."/>
            <person name="Guillou S."/>
            <person name="Cros-Aarteil S."/>
            <person name="Calhoun S."/>
            <person name="Haridas S."/>
            <person name="Kuo A."/>
            <person name="Mondo S."/>
            <person name="Pangilinan J."/>
            <person name="Riley R."/>
            <person name="Labutti K."/>
            <person name="Andreopoulos B."/>
            <person name="Lipzen A."/>
            <person name="Chen C."/>
            <person name="Yanf M."/>
            <person name="Daum C."/>
            <person name="Ng V."/>
            <person name="Clum A."/>
            <person name="Steindorff A."/>
            <person name="Ohm R."/>
            <person name="Martin F."/>
            <person name="Silar P."/>
            <person name="Natvig D."/>
            <person name="Lalanne C."/>
            <person name="Gautier V."/>
            <person name="Ament-Velasquez S.L."/>
            <person name="Kruys A."/>
            <person name="Hutchinson M.I."/>
            <person name="Powell A.J."/>
            <person name="Barry K."/>
            <person name="Miller A.N."/>
            <person name="Grigoriev I.V."/>
            <person name="Debuchy R."/>
            <person name="Gladieux P."/>
            <person name="Thoren M.H."/>
            <person name="Johannesson H."/>
        </authorList>
    </citation>
    <scope>NUCLEOTIDE SEQUENCE</scope>
    <source>
        <strain evidence="1">8032-3</strain>
    </source>
</reference>
<dbReference type="EMBL" id="MU839023">
    <property type="protein sequence ID" value="KAK1763968.1"/>
    <property type="molecule type" value="Genomic_DNA"/>
</dbReference>
<proteinExistence type="predicted"/>
<evidence type="ECO:0000313" key="2">
    <source>
        <dbReference type="Proteomes" id="UP001244011"/>
    </source>
</evidence>
<dbReference type="AlphaFoldDB" id="A0AAJ0BV57"/>
<sequence length="208" mass="23993">MCTAALDHCPSCCSDHGSVYTRHCVVFYELTPNAYVSVSHPIGGMIPRRRRKQCEDCRQRAERTERRNERLKKWHLASLFQFESRQPRCPDCPACQGHDEARQPEGAVPSHYFQLRRGPMASTYMVVAMARARRQSRPRKGARELASGIVLQRYDGERVLVMLDMEPRVQDSVKFYMVDIEIEPLQDRSLNETGREAYVYASIKQRGG</sequence>
<dbReference type="RefSeq" id="XP_060280181.1">
    <property type="nucleotide sequence ID" value="XM_060426230.1"/>
</dbReference>
<evidence type="ECO:0000313" key="1">
    <source>
        <dbReference type="EMBL" id="KAK1763968.1"/>
    </source>
</evidence>
<organism evidence="1 2">
    <name type="scientific">Phialemonium atrogriseum</name>
    <dbReference type="NCBI Taxonomy" id="1093897"/>
    <lineage>
        <taxon>Eukaryota</taxon>
        <taxon>Fungi</taxon>
        <taxon>Dikarya</taxon>
        <taxon>Ascomycota</taxon>
        <taxon>Pezizomycotina</taxon>
        <taxon>Sordariomycetes</taxon>
        <taxon>Sordariomycetidae</taxon>
        <taxon>Cephalothecales</taxon>
        <taxon>Cephalothecaceae</taxon>
        <taxon>Phialemonium</taxon>
    </lineage>
</organism>
<accession>A0AAJ0BV57</accession>